<evidence type="ECO:0000256" key="1">
    <source>
        <dbReference type="SAM" id="MobiDB-lite"/>
    </source>
</evidence>
<keyword evidence="3" id="KW-1185">Reference proteome</keyword>
<name>A0A392LXR8_9FABA</name>
<dbReference type="Proteomes" id="UP000265520">
    <property type="component" value="Unassembled WGS sequence"/>
</dbReference>
<feature type="compositionally biased region" description="Basic residues" evidence="1">
    <location>
        <begin position="88"/>
        <end position="97"/>
    </location>
</feature>
<gene>
    <name evidence="2" type="ORF">A2U01_0000516</name>
</gene>
<protein>
    <submittedName>
        <fullName evidence="2">Uncharacterized protein</fullName>
    </submittedName>
</protein>
<evidence type="ECO:0000313" key="2">
    <source>
        <dbReference type="EMBL" id="MCH79760.1"/>
    </source>
</evidence>
<feature type="region of interest" description="Disordered" evidence="1">
    <location>
        <begin position="88"/>
        <end position="112"/>
    </location>
</feature>
<dbReference type="PANTHER" id="PTHR37728:SF1">
    <property type="entry name" value="OS06G0132300 PROTEIN"/>
    <property type="match status" value="1"/>
</dbReference>
<accession>A0A392LXR8</accession>
<evidence type="ECO:0000313" key="3">
    <source>
        <dbReference type="Proteomes" id="UP000265520"/>
    </source>
</evidence>
<comment type="caution">
    <text evidence="2">The sequence shown here is derived from an EMBL/GenBank/DDBJ whole genome shotgun (WGS) entry which is preliminary data.</text>
</comment>
<dbReference type="AlphaFoldDB" id="A0A392LXR8"/>
<dbReference type="EMBL" id="LXQA010000346">
    <property type="protein sequence ID" value="MCH79760.1"/>
    <property type="molecule type" value="Genomic_DNA"/>
</dbReference>
<proteinExistence type="predicted"/>
<organism evidence="2 3">
    <name type="scientific">Trifolium medium</name>
    <dbReference type="NCBI Taxonomy" id="97028"/>
    <lineage>
        <taxon>Eukaryota</taxon>
        <taxon>Viridiplantae</taxon>
        <taxon>Streptophyta</taxon>
        <taxon>Embryophyta</taxon>
        <taxon>Tracheophyta</taxon>
        <taxon>Spermatophyta</taxon>
        <taxon>Magnoliopsida</taxon>
        <taxon>eudicotyledons</taxon>
        <taxon>Gunneridae</taxon>
        <taxon>Pentapetalae</taxon>
        <taxon>rosids</taxon>
        <taxon>fabids</taxon>
        <taxon>Fabales</taxon>
        <taxon>Fabaceae</taxon>
        <taxon>Papilionoideae</taxon>
        <taxon>50 kb inversion clade</taxon>
        <taxon>NPAAA clade</taxon>
        <taxon>Hologalegina</taxon>
        <taxon>IRL clade</taxon>
        <taxon>Trifolieae</taxon>
        <taxon>Trifolium</taxon>
    </lineage>
</organism>
<reference evidence="2 3" key="1">
    <citation type="journal article" date="2018" name="Front. Plant Sci.">
        <title>Red Clover (Trifolium pratense) and Zigzag Clover (T. medium) - A Picture of Genomic Similarities and Differences.</title>
        <authorList>
            <person name="Dluhosova J."/>
            <person name="Istvanek J."/>
            <person name="Nedelnik J."/>
            <person name="Repkova J."/>
        </authorList>
    </citation>
    <scope>NUCLEOTIDE SEQUENCE [LARGE SCALE GENOMIC DNA]</scope>
    <source>
        <strain evidence="3">cv. 10/8</strain>
        <tissue evidence="2">Leaf</tissue>
    </source>
</reference>
<dbReference type="PANTHER" id="PTHR37728">
    <property type="entry name" value="BNAA04G26730D PROTEIN"/>
    <property type="match status" value="1"/>
</dbReference>
<sequence>MWCSNVVVIPPHTTPSSSSSSSSCYKPLLLLVSATSVPRRRHRQNVTKEHQAAGELGNALMGNLESNSKQQISGSDVLWALKRASNRNKITKKKKKEHERGGRDSSSAVSRMEETCVDYTNVRPLCINDHWGPKLDQLENRLHDLSDTI</sequence>